<dbReference type="InterPro" id="IPR043443">
    <property type="entry name" value="FYB1/2-like"/>
</dbReference>
<dbReference type="PANTHER" id="PTHR16830:SF19">
    <property type="entry name" value="FYN-BINDING PROTEIN-LIKE-RELATED"/>
    <property type="match status" value="1"/>
</dbReference>
<dbReference type="AlphaFoldDB" id="A0A3Q3AQY8"/>
<dbReference type="InterPro" id="IPR036028">
    <property type="entry name" value="SH3-like_dom_sf"/>
</dbReference>
<dbReference type="Gene3D" id="2.30.30.40">
    <property type="entry name" value="SH3 Domains"/>
    <property type="match status" value="1"/>
</dbReference>
<name>A0A3Q3AQY8_KRYMA</name>
<evidence type="ECO:0000313" key="4">
    <source>
        <dbReference type="Proteomes" id="UP000264800"/>
    </source>
</evidence>
<keyword evidence="4" id="KW-1185">Reference proteome</keyword>
<organism evidence="3 4">
    <name type="scientific">Kryptolebias marmoratus</name>
    <name type="common">Mangrove killifish</name>
    <name type="synonym">Rivulus marmoratus</name>
    <dbReference type="NCBI Taxonomy" id="37003"/>
    <lineage>
        <taxon>Eukaryota</taxon>
        <taxon>Metazoa</taxon>
        <taxon>Chordata</taxon>
        <taxon>Craniata</taxon>
        <taxon>Vertebrata</taxon>
        <taxon>Euteleostomi</taxon>
        <taxon>Actinopterygii</taxon>
        <taxon>Neopterygii</taxon>
        <taxon>Teleostei</taxon>
        <taxon>Neoteleostei</taxon>
        <taxon>Acanthomorphata</taxon>
        <taxon>Ovalentaria</taxon>
        <taxon>Atherinomorphae</taxon>
        <taxon>Cyprinodontiformes</taxon>
        <taxon>Rivulidae</taxon>
        <taxon>Kryptolebias</taxon>
    </lineage>
</organism>
<dbReference type="InterPro" id="IPR029294">
    <property type="entry name" value="hSH3"/>
</dbReference>
<sequence length="104" mass="12217">MDPKKQKKFEKEEKDFRKKFKYEGEIQVLYQVSIVPNLNNKKWSGKELPVKAGEKLDVIVKAQDNKLICRNDDGKCENLYSLIIPNIQGCHLYMFKTFFTTCPI</sequence>
<dbReference type="Ensembl" id="ENSKMAT00000014108.1">
    <property type="protein sequence ID" value="ENSKMAP00000013899.1"/>
    <property type="gene ID" value="ENSKMAG00000010437.1"/>
</dbReference>
<dbReference type="STRING" id="37003.ENSKMAP00000013899"/>
<dbReference type="GO" id="GO:0072659">
    <property type="term" value="P:protein localization to plasma membrane"/>
    <property type="evidence" value="ECO:0007669"/>
    <property type="project" value="TreeGrafter"/>
</dbReference>
<reference evidence="3" key="2">
    <citation type="submission" date="2025-09" db="UniProtKB">
        <authorList>
            <consortium name="Ensembl"/>
        </authorList>
    </citation>
    <scope>IDENTIFICATION</scope>
</reference>
<evidence type="ECO:0000313" key="3">
    <source>
        <dbReference type="Ensembl" id="ENSKMAP00000013899.1"/>
    </source>
</evidence>
<proteinExistence type="predicted"/>
<protein>
    <recommendedName>
        <fullName evidence="2">Helically-extended SH3 domain-containing protein</fullName>
    </recommendedName>
</protein>
<reference evidence="3" key="1">
    <citation type="submission" date="2025-08" db="UniProtKB">
        <authorList>
            <consortium name="Ensembl"/>
        </authorList>
    </citation>
    <scope>IDENTIFICATION</scope>
</reference>
<feature type="domain" description="Helically-extended SH3" evidence="2">
    <location>
        <begin position="16"/>
        <end position="76"/>
    </location>
</feature>
<accession>A0A3Q3AQY8</accession>
<dbReference type="OMA" id="NRFGKCM"/>
<dbReference type="PANTHER" id="PTHR16830">
    <property type="entry name" value="SH2 CONTAINING ADAPTOR PRAM-1 RELATED"/>
    <property type="match status" value="1"/>
</dbReference>
<dbReference type="GO" id="GO:0050852">
    <property type="term" value="P:T cell receptor signaling pathway"/>
    <property type="evidence" value="ECO:0007669"/>
    <property type="project" value="TreeGrafter"/>
</dbReference>
<dbReference type="SUPFAM" id="SSF50044">
    <property type="entry name" value="SH3-domain"/>
    <property type="match status" value="1"/>
</dbReference>
<dbReference type="Proteomes" id="UP000264800">
    <property type="component" value="Unplaced"/>
</dbReference>
<dbReference type="Pfam" id="PF14603">
    <property type="entry name" value="hSH3"/>
    <property type="match status" value="1"/>
</dbReference>
<dbReference type="GO" id="GO:0007229">
    <property type="term" value="P:integrin-mediated signaling pathway"/>
    <property type="evidence" value="ECO:0007669"/>
    <property type="project" value="InterPro"/>
</dbReference>
<evidence type="ECO:0000259" key="2">
    <source>
        <dbReference type="Pfam" id="PF14603"/>
    </source>
</evidence>
<dbReference type="GeneTree" id="ENSGT00530000063460"/>
<evidence type="ECO:0000256" key="1">
    <source>
        <dbReference type="ARBA" id="ARBA00022553"/>
    </source>
</evidence>
<keyword evidence="1" id="KW-0597">Phosphoprotein</keyword>
<dbReference type="GO" id="GO:0005886">
    <property type="term" value="C:plasma membrane"/>
    <property type="evidence" value="ECO:0007669"/>
    <property type="project" value="InterPro"/>
</dbReference>